<keyword evidence="1" id="KW-0472">Membrane</keyword>
<keyword evidence="1" id="KW-1133">Transmembrane helix</keyword>
<protein>
    <submittedName>
        <fullName evidence="2">Predicted membrane protein</fullName>
    </submittedName>
</protein>
<dbReference type="Proteomes" id="UP000254572">
    <property type="component" value="Unassembled WGS sequence"/>
</dbReference>
<organism evidence="2 3">
    <name type="scientific">Cardiobacterium valvarum</name>
    <dbReference type="NCBI Taxonomy" id="194702"/>
    <lineage>
        <taxon>Bacteria</taxon>
        <taxon>Pseudomonadati</taxon>
        <taxon>Pseudomonadota</taxon>
        <taxon>Gammaproteobacteria</taxon>
        <taxon>Cardiobacteriales</taxon>
        <taxon>Cardiobacteriaceae</taxon>
        <taxon>Cardiobacterium</taxon>
    </lineage>
</organism>
<evidence type="ECO:0000313" key="2">
    <source>
        <dbReference type="EMBL" id="SUX18662.1"/>
    </source>
</evidence>
<evidence type="ECO:0000313" key="3">
    <source>
        <dbReference type="Proteomes" id="UP000254572"/>
    </source>
</evidence>
<accession>A0A381DZ32</accession>
<dbReference type="Pfam" id="PF06993">
    <property type="entry name" value="DUF1304"/>
    <property type="match status" value="1"/>
</dbReference>
<sequence>MHSISLICAALAAAIHYYIFYLEYPAYGSARFCRTFGVSPTELPTLRVPFRNLAIYNLMQAIGVSGGIVLSCAGVSPVLALSIMATPLATMPAAEAYLSCTAPDKRRAACIQAIPPLLASFGLFLS</sequence>
<keyword evidence="1" id="KW-0812">Transmembrane</keyword>
<dbReference type="AlphaFoldDB" id="A0A381DZ32"/>
<evidence type="ECO:0000256" key="1">
    <source>
        <dbReference type="SAM" id="Phobius"/>
    </source>
</evidence>
<reference evidence="2 3" key="1">
    <citation type="submission" date="2018-06" db="EMBL/GenBank/DDBJ databases">
        <authorList>
            <consortium name="Pathogen Informatics"/>
            <person name="Doyle S."/>
        </authorList>
    </citation>
    <scope>NUCLEOTIDE SEQUENCE [LARGE SCALE GENOMIC DNA]</scope>
    <source>
        <strain evidence="2 3">NCTC13294</strain>
    </source>
</reference>
<name>A0A381DZ32_9GAMM</name>
<keyword evidence="3" id="KW-1185">Reference proteome</keyword>
<dbReference type="InterPro" id="IPR009732">
    <property type="entry name" value="DUF1304"/>
</dbReference>
<feature type="transmembrane region" description="Helical" evidence="1">
    <location>
        <begin position="54"/>
        <end position="81"/>
    </location>
</feature>
<dbReference type="RefSeq" id="WP_115610640.1">
    <property type="nucleotide sequence ID" value="NZ_JBHLZC010000001.1"/>
</dbReference>
<gene>
    <name evidence="2" type="ORF">NCTC13294_00325</name>
</gene>
<dbReference type="EMBL" id="UFUW01000001">
    <property type="protein sequence ID" value="SUX18662.1"/>
    <property type="molecule type" value="Genomic_DNA"/>
</dbReference>
<proteinExistence type="predicted"/>